<evidence type="ECO:0008006" key="3">
    <source>
        <dbReference type="Google" id="ProtNLM"/>
    </source>
</evidence>
<dbReference type="AlphaFoldDB" id="A0A7N2LUX8"/>
<evidence type="ECO:0000313" key="1">
    <source>
        <dbReference type="EnsemblPlants" id="QL05p077488:mrna"/>
    </source>
</evidence>
<dbReference type="Gramene" id="QL05p077488:mrna">
    <property type="protein sequence ID" value="QL05p077488:mrna"/>
    <property type="gene ID" value="QL05p077488"/>
</dbReference>
<proteinExistence type="predicted"/>
<dbReference type="Proteomes" id="UP000594261">
    <property type="component" value="Chromosome 5"/>
</dbReference>
<accession>A0A7N2LUX8</accession>
<sequence length="189" mass="20662">MEVTYSELLYSRYRSTFSNSAQDLSAAATTPSVSRTAADHQQCPAGPWDLIIKIVGAKGRRNQRRALAYNASNIEGVCVFSGAASTLAKSSTGALFEAMVAAGITARDRGFHLLFLTDSRNVVQVFKKEKVTDWLDSIRLANLNSLKLQGLNCNVFCVHPLVVNAIRYVAKKATVLPVNTTWFNPAFCN</sequence>
<name>A0A7N2LUX8_QUELO</name>
<dbReference type="EnsemblPlants" id="QL05p077488:mrna">
    <property type="protein sequence ID" value="QL05p077488:mrna"/>
    <property type="gene ID" value="QL05p077488"/>
</dbReference>
<dbReference type="EMBL" id="LRBV02000005">
    <property type="status" value="NOT_ANNOTATED_CDS"/>
    <property type="molecule type" value="Genomic_DNA"/>
</dbReference>
<reference evidence="1 2" key="1">
    <citation type="journal article" date="2016" name="G3 (Bethesda)">
        <title>First Draft Assembly and Annotation of the Genome of a California Endemic Oak Quercus lobata Nee (Fagaceae).</title>
        <authorList>
            <person name="Sork V.L."/>
            <person name="Fitz-Gibbon S.T."/>
            <person name="Puiu D."/>
            <person name="Crepeau M."/>
            <person name="Gugger P.F."/>
            <person name="Sherman R."/>
            <person name="Stevens K."/>
            <person name="Langley C.H."/>
            <person name="Pellegrini M."/>
            <person name="Salzberg S.L."/>
        </authorList>
    </citation>
    <scope>NUCLEOTIDE SEQUENCE [LARGE SCALE GENOMIC DNA]</scope>
    <source>
        <strain evidence="1 2">cv. SW786</strain>
    </source>
</reference>
<organism evidence="1 2">
    <name type="scientific">Quercus lobata</name>
    <name type="common">Valley oak</name>
    <dbReference type="NCBI Taxonomy" id="97700"/>
    <lineage>
        <taxon>Eukaryota</taxon>
        <taxon>Viridiplantae</taxon>
        <taxon>Streptophyta</taxon>
        <taxon>Embryophyta</taxon>
        <taxon>Tracheophyta</taxon>
        <taxon>Spermatophyta</taxon>
        <taxon>Magnoliopsida</taxon>
        <taxon>eudicotyledons</taxon>
        <taxon>Gunneridae</taxon>
        <taxon>Pentapetalae</taxon>
        <taxon>rosids</taxon>
        <taxon>fabids</taxon>
        <taxon>Fagales</taxon>
        <taxon>Fagaceae</taxon>
        <taxon>Quercus</taxon>
    </lineage>
</organism>
<dbReference type="InParanoid" id="A0A7N2LUX8"/>
<evidence type="ECO:0000313" key="2">
    <source>
        <dbReference type="Proteomes" id="UP000594261"/>
    </source>
</evidence>
<protein>
    <recommendedName>
        <fullName evidence="3">RNase H type-1 domain-containing protein</fullName>
    </recommendedName>
</protein>
<keyword evidence="2" id="KW-1185">Reference proteome</keyword>
<reference evidence="1" key="2">
    <citation type="submission" date="2021-01" db="UniProtKB">
        <authorList>
            <consortium name="EnsemblPlants"/>
        </authorList>
    </citation>
    <scope>IDENTIFICATION</scope>
</reference>